<evidence type="ECO:0000313" key="1">
    <source>
        <dbReference type="EMBL" id="KAK8556556.1"/>
    </source>
</evidence>
<reference evidence="1 2" key="1">
    <citation type="journal article" date="2024" name="G3 (Bethesda)">
        <title>Genome assembly of Hibiscus sabdariffa L. provides insights into metabolisms of medicinal natural products.</title>
        <authorList>
            <person name="Kim T."/>
        </authorList>
    </citation>
    <scope>NUCLEOTIDE SEQUENCE [LARGE SCALE GENOMIC DNA]</scope>
    <source>
        <strain evidence="1">TK-2024</strain>
        <tissue evidence="1">Old leaves</tissue>
    </source>
</reference>
<proteinExistence type="predicted"/>
<dbReference type="Proteomes" id="UP001472677">
    <property type="component" value="Unassembled WGS sequence"/>
</dbReference>
<comment type="caution">
    <text evidence="1">The sequence shown here is derived from an EMBL/GenBank/DDBJ whole genome shotgun (WGS) entry which is preliminary data.</text>
</comment>
<accession>A0ABR2ECA2</accession>
<sequence length="76" mass="8490">MVVVRPRSMFSAMFAASMTMFSCSPVIAMHERSYQKHRAVSFVQVQVKEFFQGSESHSGLPGFSSCFEKSMTGSLK</sequence>
<dbReference type="EMBL" id="JBBPBM010000017">
    <property type="protein sequence ID" value="KAK8556556.1"/>
    <property type="molecule type" value="Genomic_DNA"/>
</dbReference>
<dbReference type="PROSITE" id="PS51257">
    <property type="entry name" value="PROKAR_LIPOPROTEIN"/>
    <property type="match status" value="1"/>
</dbReference>
<evidence type="ECO:0000313" key="2">
    <source>
        <dbReference type="Proteomes" id="UP001472677"/>
    </source>
</evidence>
<evidence type="ECO:0008006" key="3">
    <source>
        <dbReference type="Google" id="ProtNLM"/>
    </source>
</evidence>
<name>A0ABR2ECA2_9ROSI</name>
<keyword evidence="2" id="KW-1185">Reference proteome</keyword>
<gene>
    <name evidence="1" type="ORF">V6N12_002954</name>
</gene>
<protein>
    <recommendedName>
        <fullName evidence="3">Secreted protein</fullName>
    </recommendedName>
</protein>
<organism evidence="1 2">
    <name type="scientific">Hibiscus sabdariffa</name>
    <name type="common">roselle</name>
    <dbReference type="NCBI Taxonomy" id="183260"/>
    <lineage>
        <taxon>Eukaryota</taxon>
        <taxon>Viridiplantae</taxon>
        <taxon>Streptophyta</taxon>
        <taxon>Embryophyta</taxon>
        <taxon>Tracheophyta</taxon>
        <taxon>Spermatophyta</taxon>
        <taxon>Magnoliopsida</taxon>
        <taxon>eudicotyledons</taxon>
        <taxon>Gunneridae</taxon>
        <taxon>Pentapetalae</taxon>
        <taxon>rosids</taxon>
        <taxon>malvids</taxon>
        <taxon>Malvales</taxon>
        <taxon>Malvaceae</taxon>
        <taxon>Malvoideae</taxon>
        <taxon>Hibiscus</taxon>
    </lineage>
</organism>